<sequence>MTFYVLLAASLVCILVPAFWQGRHPRYRRGEPQFRMRLFMLGLAAFGASLAILNLVLFLLVQR</sequence>
<reference evidence="2" key="1">
    <citation type="submission" date="2024-05" db="EMBL/GenBank/DDBJ databases">
        <title>Herbiconiux sp. A18JL235.</title>
        <authorList>
            <person name="Zhang G."/>
        </authorList>
    </citation>
    <scope>NUCLEOTIDE SEQUENCE</scope>
    <source>
        <strain evidence="2">A18JL235</strain>
    </source>
</reference>
<keyword evidence="1" id="KW-0472">Membrane</keyword>
<evidence type="ECO:0000313" key="2">
    <source>
        <dbReference type="EMBL" id="XDI07151.1"/>
    </source>
</evidence>
<dbReference type="EMBL" id="CP162511">
    <property type="protein sequence ID" value="XDI07151.1"/>
    <property type="molecule type" value="Genomic_DNA"/>
</dbReference>
<organism evidence="2">
    <name type="scientific">Herbiconiux sp. A18JL235</name>
    <dbReference type="NCBI Taxonomy" id="3152363"/>
    <lineage>
        <taxon>Bacteria</taxon>
        <taxon>Bacillati</taxon>
        <taxon>Actinomycetota</taxon>
        <taxon>Actinomycetes</taxon>
        <taxon>Micrococcales</taxon>
        <taxon>Microbacteriaceae</taxon>
        <taxon>Herbiconiux</taxon>
    </lineage>
</organism>
<name>A0AB39BLE7_9MICO</name>
<feature type="transmembrane region" description="Helical" evidence="1">
    <location>
        <begin position="37"/>
        <end position="61"/>
    </location>
</feature>
<dbReference type="RefSeq" id="WP_368499526.1">
    <property type="nucleotide sequence ID" value="NZ_CP162511.1"/>
</dbReference>
<accession>A0AB39BLE7</accession>
<protein>
    <submittedName>
        <fullName evidence="2">Uncharacterized protein</fullName>
    </submittedName>
</protein>
<evidence type="ECO:0000256" key="1">
    <source>
        <dbReference type="SAM" id="Phobius"/>
    </source>
</evidence>
<keyword evidence="1" id="KW-0812">Transmembrane</keyword>
<gene>
    <name evidence="2" type="ORF">ABFY20_08635</name>
</gene>
<proteinExistence type="predicted"/>
<keyword evidence="1" id="KW-1133">Transmembrane helix</keyword>
<dbReference type="AlphaFoldDB" id="A0AB39BLE7"/>